<organism evidence="2">
    <name type="scientific">Lotharella oceanica</name>
    <dbReference type="NCBI Taxonomy" id="641309"/>
    <lineage>
        <taxon>Eukaryota</taxon>
        <taxon>Sar</taxon>
        <taxon>Rhizaria</taxon>
        <taxon>Cercozoa</taxon>
        <taxon>Chlorarachniophyceae</taxon>
        <taxon>Lotharella</taxon>
    </lineage>
</organism>
<proteinExistence type="predicted"/>
<sequence>MTETSMETGAATAVGYQGAENHHGHDNQQRTGQNTRSSPASSSASARASAPPDSKNAEENASTAGLDDEKSRQNWLLDQMKQTWDHLTPAEKRRAGNFWKRKGIAFKDLHLPEIAPRPTSSPVRRRGWAAPNQCGDPWGYDKWDAIDTD</sequence>
<accession>A0A7S2XG82</accession>
<dbReference type="AlphaFoldDB" id="A0A7S2XG82"/>
<feature type="compositionally biased region" description="Low complexity" evidence="1">
    <location>
        <begin position="36"/>
        <end position="52"/>
    </location>
</feature>
<evidence type="ECO:0000313" key="2">
    <source>
        <dbReference type="EMBL" id="CAD9771723.1"/>
    </source>
</evidence>
<dbReference type="EMBL" id="HBHP01025334">
    <property type="protein sequence ID" value="CAD9771723.1"/>
    <property type="molecule type" value="Transcribed_RNA"/>
</dbReference>
<feature type="region of interest" description="Disordered" evidence="1">
    <location>
        <begin position="1"/>
        <end position="75"/>
    </location>
</feature>
<evidence type="ECO:0000256" key="1">
    <source>
        <dbReference type="SAM" id="MobiDB-lite"/>
    </source>
</evidence>
<reference evidence="2" key="1">
    <citation type="submission" date="2021-01" db="EMBL/GenBank/DDBJ databases">
        <authorList>
            <person name="Corre E."/>
            <person name="Pelletier E."/>
            <person name="Niang G."/>
            <person name="Scheremetjew M."/>
            <person name="Finn R."/>
            <person name="Kale V."/>
            <person name="Holt S."/>
            <person name="Cochrane G."/>
            <person name="Meng A."/>
            <person name="Brown T."/>
            <person name="Cohen L."/>
        </authorList>
    </citation>
    <scope>NUCLEOTIDE SEQUENCE</scope>
    <source>
        <strain evidence="2">CCMP622</strain>
    </source>
</reference>
<name>A0A7S2XG82_9EUKA</name>
<gene>
    <name evidence="2" type="ORF">LSP00402_LOCUS15713</name>
</gene>
<protein>
    <submittedName>
        <fullName evidence="2">Uncharacterized protein</fullName>
    </submittedName>
</protein>